<organism evidence="2 3">
    <name type="scientific">Fusarium culmorum</name>
    <dbReference type="NCBI Taxonomy" id="5516"/>
    <lineage>
        <taxon>Eukaryota</taxon>
        <taxon>Fungi</taxon>
        <taxon>Dikarya</taxon>
        <taxon>Ascomycota</taxon>
        <taxon>Pezizomycotina</taxon>
        <taxon>Sordariomycetes</taxon>
        <taxon>Hypocreomycetidae</taxon>
        <taxon>Hypocreales</taxon>
        <taxon>Nectriaceae</taxon>
        <taxon>Fusarium</taxon>
    </lineage>
</organism>
<proteinExistence type="predicted"/>
<dbReference type="AlphaFoldDB" id="A0A2T4GF66"/>
<evidence type="ECO:0000313" key="3">
    <source>
        <dbReference type="Proteomes" id="UP000241587"/>
    </source>
</evidence>
<protein>
    <submittedName>
        <fullName evidence="2">Uncharacterized protein</fullName>
    </submittedName>
</protein>
<feature type="compositionally biased region" description="Polar residues" evidence="1">
    <location>
        <begin position="71"/>
        <end position="84"/>
    </location>
</feature>
<feature type="region of interest" description="Disordered" evidence="1">
    <location>
        <begin position="411"/>
        <end position="430"/>
    </location>
</feature>
<evidence type="ECO:0000313" key="2">
    <source>
        <dbReference type="EMBL" id="PTD02222.1"/>
    </source>
</evidence>
<feature type="region of interest" description="Disordered" evidence="1">
    <location>
        <begin position="65"/>
        <end position="90"/>
    </location>
</feature>
<reference evidence="2 3" key="1">
    <citation type="submission" date="2018-02" db="EMBL/GenBank/DDBJ databases">
        <title>Fusarium culmorum secondary metabolites in fungal-bacterial-plant interactions.</title>
        <authorList>
            <person name="Schmidt R."/>
        </authorList>
    </citation>
    <scope>NUCLEOTIDE SEQUENCE [LARGE SCALE GENOMIC DNA]</scope>
    <source>
        <strain evidence="2 3">PV</strain>
    </source>
</reference>
<feature type="region of interest" description="Disordered" evidence="1">
    <location>
        <begin position="204"/>
        <end position="235"/>
    </location>
</feature>
<feature type="compositionally biased region" description="Basic and acidic residues" evidence="1">
    <location>
        <begin position="204"/>
        <end position="215"/>
    </location>
</feature>
<evidence type="ECO:0000256" key="1">
    <source>
        <dbReference type="SAM" id="MobiDB-lite"/>
    </source>
</evidence>
<gene>
    <name evidence="2" type="ORF">FCULG_00012091</name>
</gene>
<dbReference type="Proteomes" id="UP000241587">
    <property type="component" value="Unassembled WGS sequence"/>
</dbReference>
<keyword evidence="3" id="KW-1185">Reference proteome</keyword>
<accession>A0A2T4GF66</accession>
<feature type="compositionally biased region" description="Basic and acidic residues" evidence="1">
    <location>
        <begin position="418"/>
        <end position="428"/>
    </location>
</feature>
<name>A0A2T4GF66_FUSCU</name>
<comment type="caution">
    <text evidence="2">The sequence shown here is derived from an EMBL/GenBank/DDBJ whole genome shotgun (WGS) entry which is preliminary data.</text>
</comment>
<dbReference type="EMBL" id="PVEM01000023">
    <property type="protein sequence ID" value="PTD02222.1"/>
    <property type="molecule type" value="Genomic_DNA"/>
</dbReference>
<sequence>MSSLTQRRASLCKEKVDQWGEQNNKLSRKDFESEIKRLNRLLLSYTGLKNSIDPDGSTGRAIEAAKAKAATNGTTGDNPGENNQTVTETPTTVTQRVVDPEGKLATAYKDLYDEQNNTPPDRKKIQEKQNALQAALDANGKANMENNKQIASDLSKGSKKEKLLWINSMIADVESQVKLLEKGLEDFFKASTASPAITDVIKRDVKDPGQEEKGELVSTQYAEADGQYADPTNGPRYANDSTVNYISLTLLQITLSVSSSSQSSSTETSSSSTSASASASGWWWSASASVNHSEASMKASQATSNCAVDIKFEALLVTIDRAWLHGELFSDPELNTGDDVKLSPGALDLHKLIDQKNDKALANYPYFPSYPTAFIVASNVELEFRGDTSSLEEAIESSHTDAQIKVGYGPFSLSGSHSQDKSSAKTKMETTATGTRITLEAPAIIGWVSQLVPQLPRPKGGSSLLGPMF</sequence>
<dbReference type="OrthoDB" id="3261350at2759"/>